<accession>A0A1H3XTB0</accession>
<dbReference type="STRING" id="152573.SAMN04488051_101383"/>
<dbReference type="AlphaFoldDB" id="A0A1H3XTB0"/>
<dbReference type="Proteomes" id="UP000198773">
    <property type="component" value="Unassembled WGS sequence"/>
</dbReference>
<proteinExistence type="predicted"/>
<keyword evidence="1" id="KW-0732">Signal</keyword>
<name>A0A1H3XTB0_ALKAM</name>
<dbReference type="RefSeq" id="WP_091338610.1">
    <property type="nucleotide sequence ID" value="NZ_FNRM01000001.1"/>
</dbReference>
<reference evidence="2 3" key="1">
    <citation type="submission" date="2016-10" db="EMBL/GenBank/DDBJ databases">
        <authorList>
            <person name="de Groot N.N."/>
        </authorList>
    </citation>
    <scope>NUCLEOTIDE SEQUENCE [LARGE SCALE GENOMIC DNA]</scope>
    <source>
        <strain evidence="2 3">CGMCC 1.3430</strain>
    </source>
</reference>
<dbReference type="OrthoDB" id="7095860at2"/>
<evidence type="ECO:0000313" key="2">
    <source>
        <dbReference type="EMBL" id="SEA02553.1"/>
    </source>
</evidence>
<feature type="chain" id="PRO_5011564363" evidence="1">
    <location>
        <begin position="24"/>
        <end position="151"/>
    </location>
</feature>
<gene>
    <name evidence="2" type="ORF">SAMN04488051_101383</name>
</gene>
<dbReference type="EMBL" id="FNRM01000001">
    <property type="protein sequence ID" value="SEA02553.1"/>
    <property type="molecule type" value="Genomic_DNA"/>
</dbReference>
<evidence type="ECO:0000256" key="1">
    <source>
        <dbReference type="SAM" id="SignalP"/>
    </source>
</evidence>
<evidence type="ECO:0000313" key="3">
    <source>
        <dbReference type="Proteomes" id="UP000198773"/>
    </source>
</evidence>
<protein>
    <submittedName>
        <fullName evidence="2">Uncharacterized protein</fullName>
    </submittedName>
</protein>
<feature type="signal peptide" evidence="1">
    <location>
        <begin position="1"/>
        <end position="23"/>
    </location>
</feature>
<keyword evidence="3" id="KW-1185">Reference proteome</keyword>
<organism evidence="2 3">
    <name type="scientific">Alkalimonas amylolytica</name>
    <dbReference type="NCBI Taxonomy" id="152573"/>
    <lineage>
        <taxon>Bacteria</taxon>
        <taxon>Pseudomonadati</taxon>
        <taxon>Pseudomonadota</taxon>
        <taxon>Gammaproteobacteria</taxon>
        <taxon>Alkalimonas</taxon>
    </lineage>
</organism>
<sequence length="151" mass="17646">MRRPLIQTLITAAVLYCHFSSYASGKDAPPIQAASLPYTQTSLLQLIAHPERFYNTNIQVSAFYYFDRLTISLDSSLRDEFRVNLMIDDYELRGSQCNEQWIVLEGHLLPVFDQERRYTYGRVIPDRLTIRESGVVCWQRTEPYQYPLVSN</sequence>